<dbReference type="InterPro" id="IPR008491">
    <property type="entry name" value="CDK5RAP3"/>
</dbReference>
<organism evidence="2">
    <name type="scientific">Cyprideis torosa</name>
    <dbReference type="NCBI Taxonomy" id="163714"/>
    <lineage>
        <taxon>Eukaryota</taxon>
        <taxon>Metazoa</taxon>
        <taxon>Ecdysozoa</taxon>
        <taxon>Arthropoda</taxon>
        <taxon>Crustacea</taxon>
        <taxon>Oligostraca</taxon>
        <taxon>Ostracoda</taxon>
        <taxon>Podocopa</taxon>
        <taxon>Podocopida</taxon>
        <taxon>Cytherocopina</taxon>
        <taxon>Cytheroidea</taxon>
        <taxon>Cytherideidae</taxon>
        <taxon>Cyprideis</taxon>
    </lineage>
</organism>
<evidence type="ECO:0000256" key="1">
    <source>
        <dbReference type="ARBA" id="ARBA00007478"/>
    </source>
</evidence>
<accession>A0A7R8WER6</accession>
<name>A0A7R8WER6_9CRUS</name>
<dbReference type="PANTHER" id="PTHR14894:SF0">
    <property type="entry name" value="CDK5 REGULATORY SUBUNIT-ASSOCIATED PROTEIN 3"/>
    <property type="match status" value="1"/>
</dbReference>
<comment type="similarity">
    <text evidence="1">Belongs to the CDK5RAP3 family.</text>
</comment>
<gene>
    <name evidence="2" type="ORF">CTOB1V02_LOCUS5894</name>
</gene>
<dbReference type="GO" id="GO:0012505">
    <property type="term" value="C:endomembrane system"/>
    <property type="evidence" value="ECO:0007669"/>
    <property type="project" value="TreeGrafter"/>
</dbReference>
<reference evidence="2" key="1">
    <citation type="submission" date="2020-11" db="EMBL/GenBank/DDBJ databases">
        <authorList>
            <person name="Tran Van P."/>
        </authorList>
    </citation>
    <scope>NUCLEOTIDE SEQUENCE</scope>
</reference>
<dbReference type="PANTHER" id="PTHR14894">
    <property type="entry name" value="CDK5 REGULATORY SUBUNIT-ASSOCIATED PROTEIN 3"/>
    <property type="match status" value="1"/>
</dbReference>
<dbReference type="Pfam" id="PF05600">
    <property type="entry name" value="CDK5RAP3"/>
    <property type="match status" value="1"/>
</dbReference>
<dbReference type="AlphaFoldDB" id="A0A7R8WER6"/>
<sequence>MASELPIDIQTTKLLDWLQKRRHISAEWPKHVLEIRKKINEAIQDMPEHPGIAKLLSGSHINYFHCLRIIEILRETEKDSKNIFGFYGSQRMKDWQEIVRLYQKDRIFLAEASQMLVRNVNFEIPALKRALAKGGQQIEECERRAAELGRAAEAARGRYRAECGALGVSPLERTQDDPGQLATRRELMSLLRSELPKLYEKVTEAVKGLGPGREFYEAFLEFTLGGAPVGGVLPLVGHVVAKGNTTVYEWVFGEPPLEVERAEVGPFLEPVAEVEVGTEAGDEIDFGDEESPSGSSPVVLSVGNGDSNGEEIDWGDGALEGFECVTVAEGGPEVAEVGSGVAEITVEASGVEGGVARGSDALSILENPTTRGTLLDEVLELSGFIQQRLDESSSSDSVMTLSVFRSAPPLVAMAGPEALTEFEAAAQRVVSAFRDEKLQHLMRLQASPRYVERLAAGVQQRLRQVERLQEARAQEQAKGEAIAQEQKTSGPRLELLIEKTRELQKDIEKEVSQLCKGRPVHLMGGATAL</sequence>
<dbReference type="EMBL" id="OB661340">
    <property type="protein sequence ID" value="CAD7228002.1"/>
    <property type="molecule type" value="Genomic_DNA"/>
</dbReference>
<evidence type="ECO:0000313" key="2">
    <source>
        <dbReference type="EMBL" id="CAD7228002.1"/>
    </source>
</evidence>
<dbReference type="GO" id="GO:0007346">
    <property type="term" value="P:regulation of mitotic cell cycle"/>
    <property type="evidence" value="ECO:0007669"/>
    <property type="project" value="TreeGrafter"/>
</dbReference>
<protein>
    <submittedName>
        <fullName evidence="2">Uncharacterized protein</fullName>
    </submittedName>
</protein>
<dbReference type="OrthoDB" id="340432at2759"/>
<proteinExistence type="inferred from homology"/>